<comment type="caution">
    <text evidence="2">The sequence shown here is derived from an EMBL/GenBank/DDBJ whole genome shotgun (WGS) entry which is preliminary data.</text>
</comment>
<dbReference type="Pfam" id="PF16363">
    <property type="entry name" value="GDP_Man_Dehyd"/>
    <property type="match status" value="1"/>
</dbReference>
<evidence type="ECO:0000313" key="2">
    <source>
        <dbReference type="EMBL" id="KKN55941.1"/>
    </source>
</evidence>
<protein>
    <recommendedName>
        <fullName evidence="1">NAD(P)-binding domain-containing protein</fullName>
    </recommendedName>
</protein>
<accession>A0A0F9U3R8</accession>
<organism evidence="2">
    <name type="scientific">marine sediment metagenome</name>
    <dbReference type="NCBI Taxonomy" id="412755"/>
    <lineage>
        <taxon>unclassified sequences</taxon>
        <taxon>metagenomes</taxon>
        <taxon>ecological metagenomes</taxon>
    </lineage>
</organism>
<evidence type="ECO:0000259" key="1">
    <source>
        <dbReference type="Pfam" id="PF16363"/>
    </source>
</evidence>
<dbReference type="SUPFAM" id="SSF51735">
    <property type="entry name" value="NAD(P)-binding Rossmann-fold domains"/>
    <property type="match status" value="1"/>
</dbReference>
<proteinExistence type="predicted"/>
<dbReference type="InterPro" id="IPR016040">
    <property type="entry name" value="NAD(P)-bd_dom"/>
</dbReference>
<feature type="domain" description="NAD(P)-binding" evidence="1">
    <location>
        <begin position="4"/>
        <end position="302"/>
    </location>
</feature>
<dbReference type="AlphaFoldDB" id="A0A0F9U3R8"/>
<dbReference type="Gene3D" id="3.40.50.720">
    <property type="entry name" value="NAD(P)-binding Rossmann-like Domain"/>
    <property type="match status" value="1"/>
</dbReference>
<dbReference type="PANTHER" id="PTHR43000">
    <property type="entry name" value="DTDP-D-GLUCOSE 4,6-DEHYDRATASE-RELATED"/>
    <property type="match status" value="1"/>
</dbReference>
<dbReference type="EMBL" id="LAZR01000865">
    <property type="protein sequence ID" value="KKN55941.1"/>
    <property type="molecule type" value="Genomic_DNA"/>
</dbReference>
<sequence>MVIIVTGGAGFIGRWVVKKLLAKNEEVVVIDNLSNGRKENLMEFENNPNLKEILYEDIRNREKLENLFSKYKFHACIHLAAQINVQESLDYPERSFENNVIGTYNILEVARKFNTKIILIGSCMVYDLTKSNIPISETHKVNPTSPYAGSKLAAEELALSYYNGLKLPVVILRPFNTYGPYQKTNMDGGVISIFIKHKINNEKLLIYGDGEQSRDFLYVEDCAEFIVKASENDKCVGEIINAGTGKDISINNLAQLIINDQNLIEHVEHHHPQAEIMKLVCDNTKVKSLLNWKPKTSLEEGLLKLEKWIREYQN</sequence>
<dbReference type="InterPro" id="IPR036291">
    <property type="entry name" value="NAD(P)-bd_dom_sf"/>
</dbReference>
<gene>
    <name evidence="2" type="ORF">LCGC14_0577390</name>
</gene>
<reference evidence="2" key="1">
    <citation type="journal article" date="2015" name="Nature">
        <title>Complex archaea that bridge the gap between prokaryotes and eukaryotes.</title>
        <authorList>
            <person name="Spang A."/>
            <person name="Saw J.H."/>
            <person name="Jorgensen S.L."/>
            <person name="Zaremba-Niedzwiedzka K."/>
            <person name="Martijn J."/>
            <person name="Lind A.E."/>
            <person name="van Eijk R."/>
            <person name="Schleper C."/>
            <person name="Guy L."/>
            <person name="Ettema T.J."/>
        </authorList>
    </citation>
    <scope>NUCLEOTIDE SEQUENCE</scope>
</reference>
<dbReference type="Gene3D" id="3.90.25.10">
    <property type="entry name" value="UDP-galactose 4-epimerase, domain 1"/>
    <property type="match status" value="1"/>
</dbReference>
<name>A0A0F9U3R8_9ZZZZ</name>